<evidence type="ECO:0000313" key="1">
    <source>
        <dbReference type="EMBL" id="OMP12579.1"/>
    </source>
</evidence>
<accession>A0A1R3KZW3</accession>
<organism evidence="1 2">
    <name type="scientific">Corchorus olitorius</name>
    <dbReference type="NCBI Taxonomy" id="93759"/>
    <lineage>
        <taxon>Eukaryota</taxon>
        <taxon>Viridiplantae</taxon>
        <taxon>Streptophyta</taxon>
        <taxon>Embryophyta</taxon>
        <taxon>Tracheophyta</taxon>
        <taxon>Spermatophyta</taxon>
        <taxon>Magnoliopsida</taxon>
        <taxon>eudicotyledons</taxon>
        <taxon>Gunneridae</taxon>
        <taxon>Pentapetalae</taxon>
        <taxon>rosids</taxon>
        <taxon>malvids</taxon>
        <taxon>Malvales</taxon>
        <taxon>Malvaceae</taxon>
        <taxon>Grewioideae</taxon>
        <taxon>Apeibeae</taxon>
        <taxon>Corchorus</taxon>
    </lineage>
</organism>
<sequence>MLEHRQPFLVGCPSINEVHVAPLNASITMHEVRDALFQMKPNKAPGVDALMAGFYQQLLTASPYELLSPTQASFIPGRQAKDNMMVAQELIHCIRRSTSKNALMAVKIDKEVRLLRRKPLKITQCGPSISHLCFADDSLLFGEATTSQLDIMMTVMK</sequence>
<name>A0A1R3KZW3_9ROSI</name>
<dbReference type="Proteomes" id="UP000187203">
    <property type="component" value="Unassembled WGS sequence"/>
</dbReference>
<keyword evidence="1" id="KW-0808">Transferase</keyword>
<keyword evidence="1" id="KW-0548">Nucleotidyltransferase</keyword>
<protein>
    <submittedName>
        <fullName evidence="1">RNA binding / RNA-directed DNA polymerase</fullName>
    </submittedName>
</protein>
<proteinExistence type="predicted"/>
<dbReference type="OrthoDB" id="1932527at2759"/>
<keyword evidence="2" id="KW-1185">Reference proteome</keyword>
<dbReference type="AlphaFoldDB" id="A0A1R3KZW3"/>
<comment type="caution">
    <text evidence="1">The sequence shown here is derived from an EMBL/GenBank/DDBJ whole genome shotgun (WGS) entry which is preliminary data.</text>
</comment>
<evidence type="ECO:0000313" key="2">
    <source>
        <dbReference type="Proteomes" id="UP000187203"/>
    </source>
</evidence>
<gene>
    <name evidence="1" type="ORF">COLO4_03004</name>
</gene>
<dbReference type="EMBL" id="AWUE01008833">
    <property type="protein sequence ID" value="OMP12579.1"/>
    <property type="molecule type" value="Genomic_DNA"/>
</dbReference>
<keyword evidence="1" id="KW-0695">RNA-directed DNA polymerase</keyword>
<reference evidence="2" key="1">
    <citation type="submission" date="2013-09" db="EMBL/GenBank/DDBJ databases">
        <title>Corchorus olitorius genome sequencing.</title>
        <authorList>
            <person name="Alam M."/>
            <person name="Haque M.S."/>
            <person name="Islam M.S."/>
            <person name="Emdad E.M."/>
            <person name="Islam M.M."/>
            <person name="Ahmed B."/>
            <person name="Halim A."/>
            <person name="Hossen Q.M.M."/>
            <person name="Hossain M.Z."/>
            <person name="Ahmed R."/>
            <person name="Khan M.M."/>
            <person name="Islam R."/>
            <person name="Rashid M.M."/>
            <person name="Khan S.A."/>
            <person name="Rahman M.S."/>
            <person name="Alam M."/>
            <person name="Yahiya A.S."/>
            <person name="Khan M.S."/>
            <person name="Azam M.S."/>
            <person name="Haque T."/>
            <person name="Lashkar M.Z.H."/>
            <person name="Akhand A.I."/>
            <person name="Morshed G."/>
            <person name="Roy S."/>
            <person name="Uddin K.S."/>
            <person name="Rabeya T."/>
            <person name="Hossain A.S."/>
            <person name="Chowdhury A."/>
            <person name="Snigdha A.R."/>
            <person name="Mortoza M.S."/>
            <person name="Matin S.A."/>
            <person name="Hoque S.M.E."/>
            <person name="Islam M.K."/>
            <person name="Roy D.K."/>
            <person name="Haider R."/>
            <person name="Moosa M.M."/>
            <person name="Elias S.M."/>
            <person name="Hasan A.M."/>
            <person name="Jahan S."/>
            <person name="Shafiuddin M."/>
            <person name="Mahmood N."/>
            <person name="Shommy N.S."/>
        </authorList>
    </citation>
    <scope>NUCLEOTIDE SEQUENCE [LARGE SCALE GENOMIC DNA]</scope>
    <source>
        <strain evidence="2">cv. O-4</strain>
    </source>
</reference>
<dbReference type="GO" id="GO:0003964">
    <property type="term" value="F:RNA-directed DNA polymerase activity"/>
    <property type="evidence" value="ECO:0007669"/>
    <property type="project" value="UniProtKB-KW"/>
</dbReference>